<feature type="compositionally biased region" description="Basic and acidic residues" evidence="1">
    <location>
        <begin position="147"/>
        <end position="170"/>
    </location>
</feature>
<keyword evidence="3" id="KW-1185">Reference proteome</keyword>
<reference evidence="4" key="1">
    <citation type="submission" date="2016-06" db="UniProtKB">
        <authorList>
            <consortium name="WormBaseParasite"/>
        </authorList>
    </citation>
    <scope>IDENTIFICATION</scope>
</reference>
<dbReference type="WBParaSite" id="TCNE_0001511301-mRNA-1">
    <property type="protein sequence ID" value="TCNE_0001511301-mRNA-1"/>
    <property type="gene ID" value="TCNE_0001511301"/>
</dbReference>
<evidence type="ECO:0000313" key="4">
    <source>
        <dbReference type="WBParaSite" id="TCNE_0001511301-mRNA-1"/>
    </source>
</evidence>
<accession>A0A183V2Z3</accession>
<evidence type="ECO:0000313" key="3">
    <source>
        <dbReference type="Proteomes" id="UP000050794"/>
    </source>
</evidence>
<dbReference type="AlphaFoldDB" id="A0A183V2Z3"/>
<protein>
    <submittedName>
        <fullName evidence="4">Shugoshin_C domain-containing protein</fullName>
    </submittedName>
</protein>
<dbReference type="EMBL" id="UYWY01022638">
    <property type="protein sequence ID" value="VDM46434.1"/>
    <property type="molecule type" value="Genomic_DNA"/>
</dbReference>
<organism evidence="3 4">
    <name type="scientific">Toxocara canis</name>
    <name type="common">Canine roundworm</name>
    <dbReference type="NCBI Taxonomy" id="6265"/>
    <lineage>
        <taxon>Eukaryota</taxon>
        <taxon>Metazoa</taxon>
        <taxon>Ecdysozoa</taxon>
        <taxon>Nematoda</taxon>
        <taxon>Chromadorea</taxon>
        <taxon>Rhabditida</taxon>
        <taxon>Spirurina</taxon>
        <taxon>Ascaridomorpha</taxon>
        <taxon>Ascaridoidea</taxon>
        <taxon>Toxocaridae</taxon>
        <taxon>Toxocara</taxon>
    </lineage>
</organism>
<dbReference type="Proteomes" id="UP000050794">
    <property type="component" value="Unassembled WGS sequence"/>
</dbReference>
<feature type="compositionally biased region" description="Basic residues" evidence="1">
    <location>
        <begin position="106"/>
        <end position="116"/>
    </location>
</feature>
<evidence type="ECO:0000313" key="2">
    <source>
        <dbReference type="EMBL" id="VDM46434.1"/>
    </source>
</evidence>
<feature type="region of interest" description="Disordered" evidence="1">
    <location>
        <begin position="50"/>
        <end position="239"/>
    </location>
</feature>
<feature type="compositionally biased region" description="Basic residues" evidence="1">
    <location>
        <begin position="171"/>
        <end position="182"/>
    </location>
</feature>
<evidence type="ECO:0000256" key="1">
    <source>
        <dbReference type="SAM" id="MobiDB-lite"/>
    </source>
</evidence>
<proteinExistence type="predicted"/>
<gene>
    <name evidence="2" type="ORF">TCNE_LOCUS15113</name>
</gene>
<reference evidence="2 3" key="2">
    <citation type="submission" date="2018-11" db="EMBL/GenBank/DDBJ databases">
        <authorList>
            <consortium name="Pathogen Informatics"/>
        </authorList>
    </citation>
    <scope>NUCLEOTIDE SEQUENCE [LARGE SCALE GENOMIC DNA]</scope>
</reference>
<feature type="compositionally biased region" description="Basic and acidic residues" evidence="1">
    <location>
        <begin position="195"/>
        <end position="206"/>
    </location>
</feature>
<sequence length="283" mass="30620">MAPEEFMSYAKPISSTCCWLENVNCPQALMVEGAVKTATLKEKPLMTAPLRNDDSTAVGSNNVDVKECPSEQASSSGMVIVEDKGSEAKKARRKRAVPTDCDSIQKRTKQAKISARHVKEDKQIAKQPRAKCSAAENTGHAGTKRSRAQEQADNVSDKQADKNNACERIKCTKWPKRRKVVKAGHSLSNTGEAQEDSRITGAEVHEPGVSGANVTSQLPGTDAEGDSEEQISVGGFKMGTDGAGTSSAVLPALGNLNRQVRSSKKVQYFVQRKSLRIQQRRGH</sequence>
<name>A0A183V2Z3_TOXCA</name>